<sequence length="127" mass="13100">MAAIAECNSVCSCAKEKVAERALLQHRAREMIFKIKEIADGLVHDKGEEWEEEGEEEEEAEGEGEEDEEEEGEPIDKGDCAVEDVGGRAGAGGGGGGGGGDGGGGGGEDGVVVVAAVKEEAYFQQQS</sequence>
<protein>
    <submittedName>
        <fullName evidence="2">Uncharacterized protein</fullName>
    </submittedName>
</protein>
<evidence type="ECO:0000256" key="1">
    <source>
        <dbReference type="SAM" id="MobiDB-lite"/>
    </source>
</evidence>
<feature type="compositionally biased region" description="Acidic residues" evidence="1">
    <location>
        <begin position="48"/>
        <end position="73"/>
    </location>
</feature>
<dbReference type="Gramene" id="GBG71157">
    <property type="protein sequence ID" value="GBG71157"/>
    <property type="gene ID" value="CBR_g8459"/>
</dbReference>
<evidence type="ECO:0000313" key="3">
    <source>
        <dbReference type="Proteomes" id="UP000265515"/>
    </source>
</evidence>
<gene>
    <name evidence="2" type="ORF">CBR_g8459</name>
</gene>
<dbReference type="AlphaFoldDB" id="A0A388KM91"/>
<dbReference type="Proteomes" id="UP000265515">
    <property type="component" value="Unassembled WGS sequence"/>
</dbReference>
<comment type="caution">
    <text evidence="2">The sequence shown here is derived from an EMBL/GenBank/DDBJ whole genome shotgun (WGS) entry which is preliminary data.</text>
</comment>
<dbReference type="EMBL" id="BFEA01000142">
    <property type="protein sequence ID" value="GBG71157.1"/>
    <property type="molecule type" value="Genomic_DNA"/>
</dbReference>
<organism evidence="2 3">
    <name type="scientific">Chara braunii</name>
    <name type="common">Braun's stonewort</name>
    <dbReference type="NCBI Taxonomy" id="69332"/>
    <lineage>
        <taxon>Eukaryota</taxon>
        <taxon>Viridiplantae</taxon>
        <taxon>Streptophyta</taxon>
        <taxon>Charophyceae</taxon>
        <taxon>Charales</taxon>
        <taxon>Characeae</taxon>
        <taxon>Chara</taxon>
    </lineage>
</organism>
<reference evidence="2 3" key="1">
    <citation type="journal article" date="2018" name="Cell">
        <title>The Chara Genome: Secondary Complexity and Implications for Plant Terrestrialization.</title>
        <authorList>
            <person name="Nishiyama T."/>
            <person name="Sakayama H."/>
            <person name="Vries J.D."/>
            <person name="Buschmann H."/>
            <person name="Saint-Marcoux D."/>
            <person name="Ullrich K.K."/>
            <person name="Haas F.B."/>
            <person name="Vanderstraeten L."/>
            <person name="Becker D."/>
            <person name="Lang D."/>
            <person name="Vosolsobe S."/>
            <person name="Rombauts S."/>
            <person name="Wilhelmsson P.K.I."/>
            <person name="Janitza P."/>
            <person name="Kern R."/>
            <person name="Heyl A."/>
            <person name="Rumpler F."/>
            <person name="Villalobos L.I.A.C."/>
            <person name="Clay J.M."/>
            <person name="Skokan R."/>
            <person name="Toyoda A."/>
            <person name="Suzuki Y."/>
            <person name="Kagoshima H."/>
            <person name="Schijlen E."/>
            <person name="Tajeshwar N."/>
            <person name="Catarino B."/>
            <person name="Hetherington A.J."/>
            <person name="Saltykova A."/>
            <person name="Bonnot C."/>
            <person name="Breuninger H."/>
            <person name="Symeonidi A."/>
            <person name="Radhakrishnan G.V."/>
            <person name="Van Nieuwerburgh F."/>
            <person name="Deforce D."/>
            <person name="Chang C."/>
            <person name="Karol K.G."/>
            <person name="Hedrich R."/>
            <person name="Ulvskov P."/>
            <person name="Glockner G."/>
            <person name="Delwiche C.F."/>
            <person name="Petrasek J."/>
            <person name="Van de Peer Y."/>
            <person name="Friml J."/>
            <person name="Beilby M."/>
            <person name="Dolan L."/>
            <person name="Kohara Y."/>
            <person name="Sugano S."/>
            <person name="Fujiyama A."/>
            <person name="Delaux P.-M."/>
            <person name="Quint M."/>
            <person name="TheiBen G."/>
            <person name="Hagemann M."/>
            <person name="Harholt J."/>
            <person name="Dunand C."/>
            <person name="Zachgo S."/>
            <person name="Langdale J."/>
            <person name="Maumus F."/>
            <person name="Straeten D.V.D."/>
            <person name="Gould S.B."/>
            <person name="Rensing S.A."/>
        </authorList>
    </citation>
    <scope>NUCLEOTIDE SEQUENCE [LARGE SCALE GENOMIC DNA]</scope>
    <source>
        <strain evidence="2 3">S276</strain>
    </source>
</reference>
<proteinExistence type="predicted"/>
<feature type="region of interest" description="Disordered" evidence="1">
    <location>
        <begin position="43"/>
        <end position="111"/>
    </location>
</feature>
<accession>A0A388KM91</accession>
<feature type="compositionally biased region" description="Gly residues" evidence="1">
    <location>
        <begin position="87"/>
        <end position="109"/>
    </location>
</feature>
<evidence type="ECO:0000313" key="2">
    <source>
        <dbReference type="EMBL" id="GBG71157.1"/>
    </source>
</evidence>
<name>A0A388KM91_CHABU</name>
<keyword evidence="3" id="KW-1185">Reference proteome</keyword>